<dbReference type="InterPro" id="IPR008146">
    <property type="entry name" value="Gln_synth_cat_dom"/>
</dbReference>
<dbReference type="GO" id="GO:0004356">
    <property type="term" value="F:glutamine synthetase activity"/>
    <property type="evidence" value="ECO:0007669"/>
    <property type="project" value="UniProtKB-EC"/>
</dbReference>
<feature type="binding site" evidence="5">
    <location>
        <position position="349"/>
    </location>
    <ligand>
        <name>L-glutamate</name>
        <dbReference type="ChEBI" id="CHEBI:29985"/>
    </ligand>
</feature>
<dbReference type="PROSITE" id="PS51986">
    <property type="entry name" value="GS_BETA_GRASP"/>
    <property type="match status" value="1"/>
</dbReference>
<comment type="similarity">
    <text evidence="1 8 9">Belongs to the glutamine synthetase family.</text>
</comment>
<feature type="binding site" evidence="7">
    <location>
        <position position="257"/>
    </location>
    <ligand>
        <name>Mg(2+)</name>
        <dbReference type="ChEBI" id="CHEBI:18420"/>
        <label>1</label>
    </ligand>
</feature>
<evidence type="ECO:0000256" key="5">
    <source>
        <dbReference type="PIRSR" id="PIRSR604809-1"/>
    </source>
</evidence>
<accession>A0A7V2ZLE2</accession>
<dbReference type="PANTHER" id="PTHR43407:SF1">
    <property type="entry name" value="LENGSIN"/>
    <property type="match status" value="1"/>
</dbReference>
<organism evidence="12">
    <name type="scientific">Ignavibacterium album</name>
    <dbReference type="NCBI Taxonomy" id="591197"/>
    <lineage>
        <taxon>Bacteria</taxon>
        <taxon>Pseudomonadati</taxon>
        <taxon>Ignavibacteriota</taxon>
        <taxon>Ignavibacteria</taxon>
        <taxon>Ignavibacteriales</taxon>
        <taxon>Ignavibacteriaceae</taxon>
        <taxon>Ignavibacterium</taxon>
    </lineage>
</organism>
<dbReference type="SUPFAM" id="SSF54368">
    <property type="entry name" value="Glutamine synthetase, N-terminal domain"/>
    <property type="match status" value="1"/>
</dbReference>
<dbReference type="InterPro" id="IPR036651">
    <property type="entry name" value="Gln_synt_N_sf"/>
</dbReference>
<evidence type="ECO:0000256" key="4">
    <source>
        <dbReference type="ARBA" id="ARBA00022840"/>
    </source>
</evidence>
<comment type="caution">
    <text evidence="12">The sequence shown here is derived from an EMBL/GenBank/DDBJ whole genome shotgun (WGS) entry which is preliminary data.</text>
</comment>
<dbReference type="GO" id="GO:0046872">
    <property type="term" value="F:metal ion binding"/>
    <property type="evidence" value="ECO:0007669"/>
    <property type="project" value="UniProtKB-KW"/>
</dbReference>
<evidence type="ECO:0000256" key="8">
    <source>
        <dbReference type="PROSITE-ProRule" id="PRU01330"/>
    </source>
</evidence>
<evidence type="ECO:0000256" key="3">
    <source>
        <dbReference type="ARBA" id="ARBA00022741"/>
    </source>
</evidence>
<evidence type="ECO:0000259" key="10">
    <source>
        <dbReference type="PROSITE" id="PS51986"/>
    </source>
</evidence>
<dbReference type="GO" id="GO:0019740">
    <property type="term" value="P:nitrogen utilization"/>
    <property type="evidence" value="ECO:0007669"/>
    <property type="project" value="TreeGrafter"/>
</dbReference>
<dbReference type="Pfam" id="PF03951">
    <property type="entry name" value="Gln-synt_N"/>
    <property type="match status" value="1"/>
</dbReference>
<feature type="domain" description="GS beta-grasp" evidence="10">
    <location>
        <begin position="16"/>
        <end position="109"/>
    </location>
</feature>
<keyword evidence="2 12" id="KW-0436">Ligase</keyword>
<keyword evidence="3 6" id="KW-0547">Nucleotide-binding</keyword>
<dbReference type="SMART" id="SM01230">
    <property type="entry name" value="Gln-synt_C"/>
    <property type="match status" value="1"/>
</dbReference>
<sequence length="460" mass="52914">MNKKQIQVCKEIIKKNEVEFIDLKANDLTGRLHHITLPYYENILEKLVTEGVGFDGSSYGFKKVENSDMILIPDLDTARIDPFRESPTLSFYSHIVLADGKQTPFNQDGRYLAKKAESLLKEVTGADKSWWGPEFEFYIFSKVEYDTRTASSYYRVEHAEEFYKKAYHAANPFDEYDDFRDEACKLLKAQGINVKYHHHEVGERGQQEIETYFSDLLTTADNIITTKYILFNFAKQKGLYITFMPKPMYQQAGNGMHLHFYITKNGKNLFYKKGEYGNMNELGRYFIGGMLKHGPALSAFTNPSTNSYKRLVPGFEAPVALTYGMGNRAGAIRIPRYVSNPQETRFEYRPPDATANPYLALVAMLLAGIDGVVNKIDPIKEGFGPYDKNFLEGDDVHKIHFLPRNLAEALDALEADNDFLRRGNIFTDELLQQWIKVKNEEIHSIGTMPHPFEYKMYFNL</sequence>
<dbReference type="PROSITE" id="PS00180">
    <property type="entry name" value="GLNA_1"/>
    <property type="match status" value="1"/>
</dbReference>
<dbReference type="GO" id="GO:0005524">
    <property type="term" value="F:ATP binding"/>
    <property type="evidence" value="ECO:0007669"/>
    <property type="project" value="UniProtKB-KW"/>
</dbReference>
<dbReference type="PROSITE" id="PS51987">
    <property type="entry name" value="GS_CATALYTIC"/>
    <property type="match status" value="1"/>
</dbReference>
<feature type="binding site" evidence="5">
    <location>
        <position position="310"/>
    </location>
    <ligand>
        <name>L-glutamate</name>
        <dbReference type="ChEBI" id="CHEBI:29985"/>
    </ligand>
</feature>
<dbReference type="SUPFAM" id="SSF55931">
    <property type="entry name" value="Glutamine synthetase/guanido kinase"/>
    <property type="match status" value="1"/>
</dbReference>
<keyword evidence="7" id="KW-0479">Metal-binding</keyword>
<feature type="binding site" evidence="7">
    <location>
        <position position="134"/>
    </location>
    <ligand>
        <name>Mg(2+)</name>
        <dbReference type="ChEBI" id="CHEBI:18420"/>
        <label>1</label>
    </ligand>
</feature>
<feature type="binding site" evidence="6">
    <location>
        <position position="328"/>
    </location>
    <ligand>
        <name>ATP</name>
        <dbReference type="ChEBI" id="CHEBI:30616"/>
    </ligand>
</feature>
<proteinExistence type="inferred from homology"/>
<dbReference type="RefSeq" id="WP_304142990.1">
    <property type="nucleotide sequence ID" value="NZ_JAOAIE010000016.1"/>
</dbReference>
<comment type="cofactor">
    <cofactor evidence="7">
        <name>Mg(2+)</name>
        <dbReference type="ChEBI" id="CHEBI:18420"/>
    </cofactor>
    <text evidence="7">Binds 2 Mg(2+) ions per subunit.</text>
</comment>
<dbReference type="InterPro" id="IPR027302">
    <property type="entry name" value="Gln_synth_N_conserv_site"/>
</dbReference>
<dbReference type="GO" id="GO:0006542">
    <property type="term" value="P:glutamine biosynthetic process"/>
    <property type="evidence" value="ECO:0007669"/>
    <property type="project" value="InterPro"/>
</dbReference>
<feature type="binding site" evidence="7">
    <location>
        <position position="347"/>
    </location>
    <ligand>
        <name>Mg(2+)</name>
        <dbReference type="ChEBI" id="CHEBI:18420"/>
        <label>1</label>
    </ligand>
</feature>
<feature type="binding site" evidence="7">
    <location>
        <position position="136"/>
    </location>
    <ligand>
        <name>Mg(2+)</name>
        <dbReference type="ChEBI" id="CHEBI:18420"/>
        <label>1</label>
    </ligand>
</feature>
<dbReference type="EMBL" id="DSUJ01000010">
    <property type="protein sequence ID" value="HFI92144.1"/>
    <property type="molecule type" value="Genomic_DNA"/>
</dbReference>
<protein>
    <submittedName>
        <fullName evidence="12">Type I glutamate--ammonia ligase</fullName>
        <ecNumber evidence="12">6.3.1.2</ecNumber>
    </submittedName>
</protein>
<feature type="binding site" evidence="7">
    <location>
        <position position="208"/>
    </location>
    <ligand>
        <name>Mg(2+)</name>
        <dbReference type="ChEBI" id="CHEBI:18420"/>
        <label>1</label>
    </ligand>
</feature>
<dbReference type="AlphaFoldDB" id="A0A7V2ZLE2"/>
<name>A0A7V2ZLE2_9BACT</name>
<evidence type="ECO:0000256" key="6">
    <source>
        <dbReference type="PIRSR" id="PIRSR604809-2"/>
    </source>
</evidence>
<evidence type="ECO:0000256" key="2">
    <source>
        <dbReference type="ARBA" id="ARBA00022598"/>
    </source>
</evidence>
<dbReference type="Gene3D" id="3.10.20.70">
    <property type="entry name" value="Glutamine synthetase, N-terminal domain"/>
    <property type="match status" value="1"/>
</dbReference>
<dbReference type="InterPro" id="IPR014746">
    <property type="entry name" value="Gln_synth/guanido_kin_cat_dom"/>
</dbReference>
<evidence type="ECO:0000256" key="1">
    <source>
        <dbReference type="ARBA" id="ARBA00009897"/>
    </source>
</evidence>
<evidence type="ECO:0000313" key="12">
    <source>
        <dbReference type="EMBL" id="HFI92144.1"/>
    </source>
</evidence>
<keyword evidence="7" id="KW-0460">Magnesium</keyword>
<dbReference type="InterPro" id="IPR008147">
    <property type="entry name" value="Gln_synt_N"/>
</dbReference>
<keyword evidence="4 6" id="KW-0067">ATP-binding</keyword>
<feature type="binding site" evidence="7">
    <location>
        <position position="200"/>
    </location>
    <ligand>
        <name>Mg(2+)</name>
        <dbReference type="ChEBI" id="CHEBI:18420"/>
        <label>1</label>
    </ligand>
</feature>
<evidence type="ECO:0000259" key="11">
    <source>
        <dbReference type="PROSITE" id="PS51987"/>
    </source>
</evidence>
<dbReference type="GO" id="GO:0016020">
    <property type="term" value="C:membrane"/>
    <property type="evidence" value="ECO:0007669"/>
    <property type="project" value="TreeGrafter"/>
</dbReference>
<dbReference type="GO" id="GO:0005737">
    <property type="term" value="C:cytoplasm"/>
    <property type="evidence" value="ECO:0007669"/>
    <property type="project" value="TreeGrafter"/>
</dbReference>
<reference evidence="12" key="1">
    <citation type="journal article" date="2020" name="mSystems">
        <title>Genome- and Community-Level Interaction Insights into Carbon Utilization and Element Cycling Functions of Hydrothermarchaeota in Hydrothermal Sediment.</title>
        <authorList>
            <person name="Zhou Z."/>
            <person name="Liu Y."/>
            <person name="Xu W."/>
            <person name="Pan J."/>
            <person name="Luo Z.H."/>
            <person name="Li M."/>
        </authorList>
    </citation>
    <scope>NUCLEOTIDE SEQUENCE [LARGE SCALE GENOMIC DNA]</scope>
    <source>
        <strain evidence="12">SpSt-479</strain>
    </source>
</reference>
<gene>
    <name evidence="12" type="primary">glnA</name>
    <name evidence="12" type="ORF">ENS31_11565</name>
</gene>
<evidence type="ECO:0000256" key="9">
    <source>
        <dbReference type="RuleBase" id="RU000384"/>
    </source>
</evidence>
<feature type="binding site" evidence="5">
    <location>
        <position position="316"/>
    </location>
    <ligand>
        <name>L-glutamate</name>
        <dbReference type="ChEBI" id="CHEBI:29985"/>
    </ligand>
</feature>
<dbReference type="NCBIfam" id="TIGR00653">
    <property type="entry name" value="GlnA"/>
    <property type="match status" value="1"/>
</dbReference>
<feature type="domain" description="GS catalytic" evidence="11">
    <location>
        <begin position="109"/>
        <end position="460"/>
    </location>
</feature>
<dbReference type="PANTHER" id="PTHR43407">
    <property type="entry name" value="GLUTAMINE SYNTHETASE"/>
    <property type="match status" value="1"/>
</dbReference>
<dbReference type="EC" id="6.3.1.2" evidence="12"/>
<evidence type="ECO:0000256" key="7">
    <source>
        <dbReference type="PIRSR" id="PIRSR604809-3"/>
    </source>
</evidence>
<dbReference type="Pfam" id="PF00120">
    <property type="entry name" value="Gln-synt_C"/>
    <property type="match status" value="1"/>
</dbReference>
<dbReference type="InterPro" id="IPR004809">
    <property type="entry name" value="Gln_synth_I"/>
</dbReference>
<feature type="binding site" evidence="5">
    <location>
        <position position="328"/>
    </location>
    <ligand>
        <name>L-glutamate</name>
        <dbReference type="ChEBI" id="CHEBI:29985"/>
    </ligand>
</feature>
<dbReference type="Gene3D" id="3.30.590.10">
    <property type="entry name" value="Glutamine synthetase/guanido kinase, catalytic domain"/>
    <property type="match status" value="1"/>
</dbReference>